<evidence type="ECO:0000313" key="25">
    <source>
        <dbReference type="Proteomes" id="UP000235034"/>
    </source>
</evidence>
<evidence type="ECO:0000256" key="19">
    <source>
        <dbReference type="PIRSR" id="PIRSR000732-2"/>
    </source>
</evidence>
<keyword evidence="11 17" id="KW-0808">Transferase</keyword>
<feature type="active site" description="Proton donor" evidence="18">
    <location>
        <position position="489"/>
    </location>
</feature>
<dbReference type="Gene3D" id="3.20.20.60">
    <property type="entry name" value="Phosphoenolpyruvate-binding domains"/>
    <property type="match status" value="1"/>
</dbReference>
<keyword evidence="24" id="KW-0670">Pyruvate</keyword>
<dbReference type="Pfam" id="PF05524">
    <property type="entry name" value="PEP-utilisers_N"/>
    <property type="match status" value="1"/>
</dbReference>
<dbReference type="PANTHER" id="PTHR46244:SF3">
    <property type="entry name" value="PHOSPHOENOLPYRUVATE-PROTEIN PHOSPHOTRANSFERASE"/>
    <property type="match status" value="1"/>
</dbReference>
<dbReference type="InterPro" id="IPR050499">
    <property type="entry name" value="PEP-utilizing_PTS_enzyme"/>
</dbReference>
<dbReference type="InterPro" id="IPR023151">
    <property type="entry name" value="PEP_util_CS"/>
</dbReference>
<evidence type="ECO:0000256" key="17">
    <source>
        <dbReference type="PIRNR" id="PIRNR000732"/>
    </source>
</evidence>
<dbReference type="Gene3D" id="1.10.274.10">
    <property type="entry name" value="PtsI, HPr-binding domain"/>
    <property type="match status" value="1"/>
</dbReference>
<feature type="binding site" evidence="19">
    <location>
        <begin position="441"/>
        <end position="442"/>
    </location>
    <ligand>
        <name>phosphoenolpyruvate</name>
        <dbReference type="ChEBI" id="CHEBI:58702"/>
    </ligand>
</feature>
<evidence type="ECO:0000256" key="11">
    <source>
        <dbReference type="ARBA" id="ARBA00022679"/>
    </source>
</evidence>
<evidence type="ECO:0000256" key="10">
    <source>
        <dbReference type="ARBA" id="ARBA00022597"/>
    </source>
</evidence>
<dbReference type="InterPro" id="IPR015813">
    <property type="entry name" value="Pyrv/PenolPyrv_kinase-like_dom"/>
</dbReference>
<feature type="domain" description="Phosphotransferase system enzyme I N-terminal" evidence="23">
    <location>
        <begin position="5"/>
        <end position="128"/>
    </location>
</feature>
<dbReference type="NCBIfam" id="TIGR01417">
    <property type="entry name" value="PTS_I_fam"/>
    <property type="match status" value="1"/>
</dbReference>
<comment type="subcellular location">
    <subcellularLocation>
        <location evidence="4 17">Cytoplasm</location>
    </subcellularLocation>
</comment>
<dbReference type="InterPro" id="IPR008731">
    <property type="entry name" value="PTS_EIN"/>
</dbReference>
<evidence type="ECO:0000256" key="2">
    <source>
        <dbReference type="ARBA" id="ARBA00001946"/>
    </source>
</evidence>
<dbReference type="GO" id="GO:0046872">
    <property type="term" value="F:metal ion binding"/>
    <property type="evidence" value="ECO:0007669"/>
    <property type="project" value="UniProtKB-KW"/>
</dbReference>
<feature type="binding site" evidence="19">
    <location>
        <position position="452"/>
    </location>
    <ligand>
        <name>phosphoenolpyruvate</name>
        <dbReference type="ChEBI" id="CHEBI:58702"/>
    </ligand>
</feature>
<evidence type="ECO:0000256" key="20">
    <source>
        <dbReference type="PIRSR" id="PIRSR000732-3"/>
    </source>
</evidence>
<keyword evidence="12 17" id="KW-0598">Phosphotransferase system</keyword>
<evidence type="ECO:0000259" key="22">
    <source>
        <dbReference type="Pfam" id="PF02896"/>
    </source>
</evidence>
<dbReference type="OrthoDB" id="9765468at2"/>
<dbReference type="PROSITE" id="PS00742">
    <property type="entry name" value="PEP_ENZYMES_2"/>
    <property type="match status" value="1"/>
</dbReference>
<dbReference type="PIRSF" id="PIRSF000732">
    <property type="entry name" value="PTS_enzyme_I"/>
    <property type="match status" value="1"/>
</dbReference>
<feature type="domain" description="PEP-utilising enzyme C-terminal" evidence="22">
    <location>
        <begin position="249"/>
        <end position="527"/>
    </location>
</feature>
<dbReference type="SUPFAM" id="SSF47831">
    <property type="entry name" value="Enzyme I of the PEP:sugar phosphotransferase system HPr-binding (sub)domain"/>
    <property type="match status" value="1"/>
</dbReference>
<evidence type="ECO:0000256" key="12">
    <source>
        <dbReference type="ARBA" id="ARBA00022683"/>
    </source>
</evidence>
<reference evidence="24 25" key="1">
    <citation type="submission" date="2017-07" db="EMBL/GenBank/DDBJ databases">
        <title>Bifidobacterium novel species.</title>
        <authorList>
            <person name="Lugli G.A."/>
            <person name="Milani C."/>
            <person name="Duranti S."/>
            <person name="Mangifesta M."/>
        </authorList>
    </citation>
    <scope>NUCLEOTIDE SEQUENCE [LARGE SCALE GENOMIC DNA]</scope>
    <source>
        <strain evidence="24 25">77</strain>
    </source>
</reference>
<evidence type="ECO:0000313" key="24">
    <source>
        <dbReference type="EMBL" id="PLS26175.1"/>
    </source>
</evidence>
<keyword evidence="8 17" id="KW-0813">Transport</keyword>
<comment type="similarity">
    <text evidence="5 17">Belongs to the PEP-utilizing enzyme family.</text>
</comment>
<evidence type="ECO:0000259" key="21">
    <source>
        <dbReference type="Pfam" id="PF00391"/>
    </source>
</evidence>
<dbReference type="InterPro" id="IPR006318">
    <property type="entry name" value="PTS_EI-like"/>
</dbReference>
<evidence type="ECO:0000256" key="8">
    <source>
        <dbReference type="ARBA" id="ARBA00022448"/>
    </source>
</evidence>
<name>A0A2N5IW38_9BIFI</name>
<evidence type="ECO:0000256" key="18">
    <source>
        <dbReference type="PIRSR" id="PIRSR000732-1"/>
    </source>
</evidence>
<proteinExistence type="inferred from homology"/>
<accession>A0A2N5IW38</accession>
<evidence type="ECO:0000256" key="7">
    <source>
        <dbReference type="ARBA" id="ARBA00016544"/>
    </source>
</evidence>
<dbReference type="Proteomes" id="UP000235034">
    <property type="component" value="Unassembled WGS sequence"/>
</dbReference>
<dbReference type="GO" id="GO:0016301">
    <property type="term" value="F:kinase activity"/>
    <property type="evidence" value="ECO:0007669"/>
    <property type="project" value="UniProtKB-KW"/>
</dbReference>
<comment type="cofactor">
    <cofactor evidence="2 17 20">
        <name>Mg(2+)</name>
        <dbReference type="ChEBI" id="CHEBI:18420"/>
    </cofactor>
</comment>
<dbReference type="SUPFAM" id="SSF51621">
    <property type="entry name" value="Phosphoenolpyruvate/pyruvate domain"/>
    <property type="match status" value="1"/>
</dbReference>
<dbReference type="InterPro" id="IPR036637">
    <property type="entry name" value="Phosphohistidine_dom_sf"/>
</dbReference>
<gene>
    <name evidence="24" type="ORF">Uis4E_2087</name>
</gene>
<dbReference type="PRINTS" id="PR01736">
    <property type="entry name" value="PHPHTRNFRASE"/>
</dbReference>
<feature type="binding site" evidence="19">
    <location>
        <position position="329"/>
    </location>
    <ligand>
        <name>phosphoenolpyruvate</name>
        <dbReference type="ChEBI" id="CHEBI:58702"/>
    </ligand>
</feature>
<comment type="catalytic activity">
    <reaction evidence="1 17">
        <text>L-histidyl-[protein] + phosphoenolpyruvate = N(pros)-phospho-L-histidyl-[protein] + pyruvate</text>
        <dbReference type="Rhea" id="RHEA:23880"/>
        <dbReference type="Rhea" id="RHEA-COMP:9745"/>
        <dbReference type="Rhea" id="RHEA-COMP:9746"/>
        <dbReference type="ChEBI" id="CHEBI:15361"/>
        <dbReference type="ChEBI" id="CHEBI:29979"/>
        <dbReference type="ChEBI" id="CHEBI:58702"/>
        <dbReference type="ChEBI" id="CHEBI:64837"/>
        <dbReference type="EC" id="2.7.3.9"/>
    </reaction>
</comment>
<keyword evidence="25" id="KW-1185">Reference proteome</keyword>
<evidence type="ECO:0000256" key="9">
    <source>
        <dbReference type="ARBA" id="ARBA00022490"/>
    </source>
</evidence>
<dbReference type="GO" id="GO:0009401">
    <property type="term" value="P:phosphoenolpyruvate-dependent sugar phosphotransferase system"/>
    <property type="evidence" value="ECO:0007669"/>
    <property type="project" value="UniProtKB-KW"/>
</dbReference>
<evidence type="ECO:0000256" key="6">
    <source>
        <dbReference type="ARBA" id="ARBA00012232"/>
    </source>
</evidence>
<dbReference type="PROSITE" id="PS00370">
    <property type="entry name" value="PEP_ENZYMES_PHOS_SITE"/>
    <property type="match status" value="1"/>
</dbReference>
<evidence type="ECO:0000256" key="14">
    <source>
        <dbReference type="ARBA" id="ARBA00022777"/>
    </source>
</evidence>
<evidence type="ECO:0000256" key="4">
    <source>
        <dbReference type="ARBA" id="ARBA00004496"/>
    </source>
</evidence>
<dbReference type="AlphaFoldDB" id="A0A2N5IW38"/>
<dbReference type="InterPro" id="IPR008279">
    <property type="entry name" value="PEP-util_enz_mobile_dom"/>
</dbReference>
<evidence type="ECO:0000256" key="3">
    <source>
        <dbReference type="ARBA" id="ARBA00002728"/>
    </source>
</evidence>
<dbReference type="InterPro" id="IPR024692">
    <property type="entry name" value="PTS_EI"/>
</dbReference>
<keyword evidence="9 17" id="KW-0963">Cytoplasm</keyword>
<feature type="domain" description="PEP-utilising enzyme mobile" evidence="21">
    <location>
        <begin position="156"/>
        <end position="226"/>
    </location>
</feature>
<dbReference type="SUPFAM" id="SSF52009">
    <property type="entry name" value="Phosphohistidine domain"/>
    <property type="match status" value="1"/>
</dbReference>
<protein>
    <recommendedName>
        <fullName evidence="7 17">Phosphoenolpyruvate-protein phosphotransferase</fullName>
        <ecNumber evidence="6 17">2.7.3.9</ecNumber>
    </recommendedName>
    <alternativeName>
        <fullName evidence="16 17">Phosphotransferase system, enzyme I</fullName>
    </alternativeName>
</protein>
<dbReference type="Pfam" id="PF00391">
    <property type="entry name" value="PEP-utilizers"/>
    <property type="match status" value="1"/>
</dbReference>
<keyword evidence="10 17" id="KW-0762">Sugar transport</keyword>
<evidence type="ECO:0000256" key="16">
    <source>
        <dbReference type="ARBA" id="ARBA00033235"/>
    </source>
</evidence>
<comment type="function">
    <text evidence="3 17">General (non sugar-specific) component of the phosphoenolpyruvate-dependent sugar phosphotransferase system (sugar PTS). This major carbohydrate active-transport system catalyzes the phosphorylation of incoming sugar substrates concomitantly with their translocation across the cell membrane. Enzyme I transfers the phosphoryl group from phosphoenolpyruvate (PEP) to the phosphoryl carrier protein (HPr).</text>
</comment>
<feature type="active site" description="Tele-phosphohistidine intermediate" evidence="18">
    <location>
        <position position="191"/>
    </location>
</feature>
<dbReference type="GO" id="GO:0005737">
    <property type="term" value="C:cytoplasm"/>
    <property type="evidence" value="ECO:0007669"/>
    <property type="project" value="UniProtKB-SubCell"/>
</dbReference>
<feature type="binding site" evidence="19">
    <location>
        <position position="293"/>
    </location>
    <ligand>
        <name>phosphoenolpyruvate</name>
        <dbReference type="ChEBI" id="CHEBI:58702"/>
    </ligand>
</feature>
<sequence>MVITGSGIGRGVAVGKVIRMAPPLEEPADVRRDASISAVVENERVTKALATVNAELNHRAEEAKNGDEGAKKAAPILEAIAMFASDPSLATSIQNLVNGGKTGERAVLEGFAQVEEMFKMIGGYQAERAADLHDVGQRVIAELRGVPAPGVPESDEPFVLVAEDLSPADTSSLDLTKTLAIVTSQGGPTSHTAILARARGIVAVVSAAGAEDLKTGETIIVNAAKGEVVTEPTEAQIEEAEHAKAKAARAKELRGQAGGTKDGHHVPLLANLGKPADGKTALEYGAEGVGLFRSEFLFIGNSEPPSVEEQTKAYAELLAQFPGKKVVIRMLDAGADKPLPFLTPEDEPNPALGLRGLRTLRVHKEVLEGQLKALAAADAQTDADLWVMAPMVADEHEAAYFVKLGKSFGLKKVGVMAEVPSIAVMADKVAQVADFVSIGTNDLTQYTMAADRTLGSVSNYQTAWHPAVLRMIKSIADAGNKYGMPVGVCGEAAADPDLAVILTGIGVNSLSMTPVALDDVRAQLAEVTFEEAKAKAEAALNGDFYKPAWGD</sequence>
<feature type="binding site" evidence="20">
    <location>
        <position position="442"/>
    </location>
    <ligand>
        <name>Mg(2+)</name>
        <dbReference type="ChEBI" id="CHEBI:18420"/>
    </ligand>
</feature>
<dbReference type="Pfam" id="PF02896">
    <property type="entry name" value="PEP-utilizers_C"/>
    <property type="match status" value="1"/>
</dbReference>
<dbReference type="EC" id="2.7.3.9" evidence="6 17"/>
<keyword evidence="14 17" id="KW-0418">Kinase</keyword>
<evidence type="ECO:0000259" key="23">
    <source>
        <dbReference type="Pfam" id="PF05524"/>
    </source>
</evidence>
<evidence type="ECO:0000256" key="13">
    <source>
        <dbReference type="ARBA" id="ARBA00022723"/>
    </source>
</evidence>
<dbReference type="InterPro" id="IPR040442">
    <property type="entry name" value="Pyrv_kinase-like_dom_sf"/>
</dbReference>
<organism evidence="24 25">
    <name type="scientific">Bifidobacterium parmae</name>
    <dbReference type="NCBI Taxonomy" id="361854"/>
    <lineage>
        <taxon>Bacteria</taxon>
        <taxon>Bacillati</taxon>
        <taxon>Actinomycetota</taxon>
        <taxon>Actinomycetes</taxon>
        <taxon>Bifidobacteriales</taxon>
        <taxon>Bifidobacteriaceae</taxon>
        <taxon>Bifidobacterium</taxon>
    </lineage>
</organism>
<keyword evidence="13 17" id="KW-0479">Metal-binding</keyword>
<comment type="caution">
    <text evidence="24">The sequence shown here is derived from an EMBL/GenBank/DDBJ whole genome shotgun (WGS) entry which is preliminary data.</text>
</comment>
<dbReference type="InterPro" id="IPR018274">
    <property type="entry name" value="PEP_util_AS"/>
</dbReference>
<evidence type="ECO:0000256" key="15">
    <source>
        <dbReference type="ARBA" id="ARBA00022842"/>
    </source>
</evidence>
<evidence type="ECO:0000256" key="1">
    <source>
        <dbReference type="ARBA" id="ARBA00000683"/>
    </source>
</evidence>
<keyword evidence="15 17" id="KW-0460">Magnesium</keyword>
<dbReference type="InterPro" id="IPR036618">
    <property type="entry name" value="PtsI_HPr-bd_sf"/>
</dbReference>
<dbReference type="RefSeq" id="WP_101623154.1">
    <property type="nucleotide sequence ID" value="NZ_NMWT01000029.1"/>
</dbReference>
<dbReference type="GO" id="GO:0008965">
    <property type="term" value="F:phosphoenolpyruvate-protein phosphotransferase activity"/>
    <property type="evidence" value="ECO:0007669"/>
    <property type="project" value="UniProtKB-EC"/>
</dbReference>
<dbReference type="PANTHER" id="PTHR46244">
    <property type="entry name" value="PHOSPHOENOLPYRUVATE-PROTEIN PHOSPHOTRANSFERASE"/>
    <property type="match status" value="1"/>
</dbReference>
<evidence type="ECO:0000256" key="5">
    <source>
        <dbReference type="ARBA" id="ARBA00007837"/>
    </source>
</evidence>
<dbReference type="InterPro" id="IPR000121">
    <property type="entry name" value="PEP_util_C"/>
</dbReference>
<dbReference type="Gene3D" id="3.50.30.10">
    <property type="entry name" value="Phosphohistidine domain"/>
    <property type="match status" value="1"/>
</dbReference>
<dbReference type="EMBL" id="NMWT01000029">
    <property type="protein sequence ID" value="PLS26175.1"/>
    <property type="molecule type" value="Genomic_DNA"/>
</dbReference>
<feature type="binding site" evidence="20">
    <location>
        <position position="418"/>
    </location>
    <ligand>
        <name>Mg(2+)</name>
        <dbReference type="ChEBI" id="CHEBI:18420"/>
    </ligand>
</feature>